<dbReference type="SUPFAM" id="SSF47565">
    <property type="entry name" value="Insect pheromone/odorant-binding proteins"/>
    <property type="match status" value="1"/>
</dbReference>
<gene>
    <name evidence="7" type="primary">OBP15</name>
</gene>
<protein>
    <submittedName>
        <fullName evidence="7">General odorant binding protein 67-like protein</fullName>
    </submittedName>
</protein>
<accession>A0A1D6Y6H9</accession>
<feature type="signal peptide" evidence="5">
    <location>
        <begin position="1"/>
        <end position="26"/>
    </location>
</feature>
<dbReference type="Pfam" id="PF22651">
    <property type="entry name" value="OBP47_like"/>
    <property type="match status" value="1"/>
</dbReference>
<dbReference type="PANTHER" id="PTHR21066:SF15">
    <property type="entry name" value="GH25962P-RELATED"/>
    <property type="match status" value="1"/>
</dbReference>
<feature type="chain" id="PRO_5009096591" evidence="5">
    <location>
        <begin position="27"/>
        <end position="223"/>
    </location>
</feature>
<reference evidence="7" key="1">
    <citation type="submission" date="2015-09" db="EMBL/GenBank/DDBJ databases">
        <title>Cloning and prokaryotic expression of genes encoding odorant binding proteins from Bactrocera tau (Walker).</title>
        <authorList>
            <person name="Du Y.-G."/>
            <person name="Lai Z.-X."/>
            <person name="Chen Y.-K."/>
            <person name="Ji Q.-E."/>
        </authorList>
    </citation>
    <scope>NUCLEOTIDE SEQUENCE</scope>
</reference>
<comment type="similarity">
    <text evidence="2">Belongs to the PBP/GOBP family.</text>
</comment>
<evidence type="ECO:0000256" key="5">
    <source>
        <dbReference type="SAM" id="SignalP"/>
    </source>
</evidence>
<feature type="region of interest" description="Disordered" evidence="4">
    <location>
        <begin position="67"/>
        <end position="87"/>
    </location>
</feature>
<keyword evidence="5" id="KW-0732">Signal</keyword>
<evidence type="ECO:0000256" key="1">
    <source>
        <dbReference type="ARBA" id="ARBA00004613"/>
    </source>
</evidence>
<evidence type="ECO:0000259" key="6">
    <source>
        <dbReference type="Pfam" id="PF22651"/>
    </source>
</evidence>
<dbReference type="InterPro" id="IPR036728">
    <property type="entry name" value="PBP_GOBP_sf"/>
</dbReference>
<dbReference type="EMBL" id="KT716316">
    <property type="protein sequence ID" value="ALS40419.1"/>
    <property type="molecule type" value="mRNA"/>
</dbReference>
<dbReference type="InterPro" id="IPR054577">
    <property type="entry name" value="OBP47-like_dom"/>
</dbReference>
<dbReference type="GO" id="GO:0005576">
    <property type="term" value="C:extracellular region"/>
    <property type="evidence" value="ECO:0007669"/>
    <property type="project" value="UniProtKB-SubCell"/>
</dbReference>
<organism evidence="7">
    <name type="scientific">Zeugodacus tau</name>
    <name type="common">Fruit fly</name>
    <name type="synonym">Bactrocera tau</name>
    <dbReference type="NCBI Taxonomy" id="137263"/>
    <lineage>
        <taxon>Eukaryota</taxon>
        <taxon>Metazoa</taxon>
        <taxon>Ecdysozoa</taxon>
        <taxon>Arthropoda</taxon>
        <taxon>Hexapoda</taxon>
        <taxon>Insecta</taxon>
        <taxon>Pterygota</taxon>
        <taxon>Neoptera</taxon>
        <taxon>Endopterygota</taxon>
        <taxon>Diptera</taxon>
        <taxon>Brachycera</taxon>
        <taxon>Muscomorpha</taxon>
        <taxon>Tephritoidea</taxon>
        <taxon>Tephritidae</taxon>
        <taxon>Zeugodacus</taxon>
        <taxon>Zeugodacus</taxon>
    </lineage>
</organism>
<dbReference type="PANTHER" id="PTHR21066">
    <property type="entry name" value="ODORANT-BINDING PROTEIN 59A-RELATED"/>
    <property type="match status" value="1"/>
</dbReference>
<comment type="subcellular location">
    <subcellularLocation>
        <location evidence="1">Secreted</location>
    </subcellularLocation>
</comment>
<dbReference type="GO" id="GO:0005549">
    <property type="term" value="F:odorant binding"/>
    <property type="evidence" value="ECO:0007669"/>
    <property type="project" value="InterPro"/>
</dbReference>
<proteinExistence type="evidence at transcript level"/>
<dbReference type="Gene3D" id="1.10.238.270">
    <property type="match status" value="1"/>
</dbReference>
<sequence length="223" mass="24951">MSQASNMKADFGYFVVVFVCVCYASAEDESVDCTKPPRFIPLHTCCPVPDLSTEELMEQCAEFAKPPPPPPIGRGGPAKFEHSHHHPPHMRGLHPHPCLIECIFNKTEVIGENGEPDVDKFSALLDTTVKDNEEMAAIMEEAFETCTEKLSELKTKIAEKMSQNPEYAEKMANHRMQAACSPFGAMLMTCVNMETFKNCPASVWNDNTECNTVRDFINECKRV</sequence>
<feature type="domain" description="OBP47-like" evidence="6">
    <location>
        <begin position="89"/>
        <end position="215"/>
    </location>
</feature>
<name>A0A1D6Y6H9_ZEUTA</name>
<evidence type="ECO:0000313" key="7">
    <source>
        <dbReference type="EMBL" id="ALS40419.1"/>
    </source>
</evidence>
<evidence type="ECO:0000256" key="3">
    <source>
        <dbReference type="ARBA" id="ARBA00022525"/>
    </source>
</evidence>
<evidence type="ECO:0000256" key="4">
    <source>
        <dbReference type="SAM" id="MobiDB-lite"/>
    </source>
</evidence>
<evidence type="ECO:0000256" key="2">
    <source>
        <dbReference type="ARBA" id="ARBA00008098"/>
    </source>
</evidence>
<keyword evidence="3" id="KW-0964">Secreted</keyword>
<dbReference type="InterPro" id="IPR052295">
    <property type="entry name" value="Odorant-binding_protein"/>
</dbReference>
<dbReference type="AlphaFoldDB" id="A0A1D6Y6H9"/>